<dbReference type="Gene3D" id="3.80.10.10">
    <property type="entry name" value="Ribonuclease Inhibitor"/>
    <property type="match status" value="2"/>
</dbReference>
<evidence type="ECO:0000313" key="3">
    <source>
        <dbReference type="EMBL" id="ELU01770.1"/>
    </source>
</evidence>
<keyword evidence="2" id="KW-0677">Repeat</keyword>
<dbReference type="PANTHER" id="PTHR45712:SF22">
    <property type="entry name" value="INSULIN-LIKE GROWTH FACTOR-BINDING PROTEIN COMPLEX ACID LABILE SUBUNIT"/>
    <property type="match status" value="1"/>
</dbReference>
<evidence type="ECO:0000313" key="5">
    <source>
        <dbReference type="Proteomes" id="UP000014760"/>
    </source>
</evidence>
<reference evidence="5" key="1">
    <citation type="submission" date="2012-12" db="EMBL/GenBank/DDBJ databases">
        <authorList>
            <person name="Hellsten U."/>
            <person name="Grimwood J."/>
            <person name="Chapman J.A."/>
            <person name="Shapiro H."/>
            <person name="Aerts A."/>
            <person name="Otillar R.P."/>
            <person name="Terry A.Y."/>
            <person name="Boore J.L."/>
            <person name="Simakov O."/>
            <person name="Marletaz F."/>
            <person name="Cho S.-J."/>
            <person name="Edsinger-Gonzales E."/>
            <person name="Havlak P."/>
            <person name="Kuo D.-H."/>
            <person name="Larsson T."/>
            <person name="Lv J."/>
            <person name="Arendt D."/>
            <person name="Savage R."/>
            <person name="Osoegawa K."/>
            <person name="de Jong P."/>
            <person name="Lindberg D.R."/>
            <person name="Seaver E.C."/>
            <person name="Weisblat D.A."/>
            <person name="Putnam N.H."/>
            <person name="Grigoriev I.V."/>
            <person name="Rokhsar D.S."/>
        </authorList>
    </citation>
    <scope>NUCLEOTIDE SEQUENCE</scope>
    <source>
        <strain evidence="5">I ESC-2004</strain>
    </source>
</reference>
<dbReference type="InterPro" id="IPR003591">
    <property type="entry name" value="Leu-rich_rpt_typical-subtyp"/>
</dbReference>
<organism evidence="3">
    <name type="scientific">Capitella teleta</name>
    <name type="common">Polychaete worm</name>
    <dbReference type="NCBI Taxonomy" id="283909"/>
    <lineage>
        <taxon>Eukaryota</taxon>
        <taxon>Metazoa</taxon>
        <taxon>Spiralia</taxon>
        <taxon>Lophotrochozoa</taxon>
        <taxon>Annelida</taxon>
        <taxon>Polychaeta</taxon>
        <taxon>Sedentaria</taxon>
        <taxon>Scolecida</taxon>
        <taxon>Capitellidae</taxon>
        <taxon>Capitella</taxon>
    </lineage>
</organism>
<reference evidence="4" key="3">
    <citation type="submission" date="2015-06" db="UniProtKB">
        <authorList>
            <consortium name="EnsemblMetazoa"/>
        </authorList>
    </citation>
    <scope>IDENTIFICATION</scope>
</reference>
<dbReference type="EMBL" id="KB304688">
    <property type="protein sequence ID" value="ELU01770.1"/>
    <property type="molecule type" value="Genomic_DNA"/>
</dbReference>
<proteinExistence type="predicted"/>
<keyword evidence="5" id="KW-1185">Reference proteome</keyword>
<dbReference type="InterPro" id="IPR050333">
    <property type="entry name" value="SLRP"/>
</dbReference>
<dbReference type="Proteomes" id="UP000014760">
    <property type="component" value="Unassembled WGS sequence"/>
</dbReference>
<evidence type="ECO:0008006" key="6">
    <source>
        <dbReference type="Google" id="ProtNLM"/>
    </source>
</evidence>
<protein>
    <recommendedName>
        <fullName evidence="6">LRRNT domain-containing protein</fullName>
    </recommendedName>
</protein>
<dbReference type="HOGENOM" id="CLU_1264350_0_0_1"/>
<dbReference type="OrthoDB" id="6158760at2759"/>
<dbReference type="EnsemblMetazoa" id="CapteT107770">
    <property type="protein sequence ID" value="CapteP107770"/>
    <property type="gene ID" value="CapteG107770"/>
</dbReference>
<accession>R7U5X5</accession>
<evidence type="ECO:0000256" key="2">
    <source>
        <dbReference type="ARBA" id="ARBA00022737"/>
    </source>
</evidence>
<dbReference type="PROSITE" id="PS51450">
    <property type="entry name" value="LRR"/>
    <property type="match status" value="2"/>
</dbReference>
<dbReference type="GO" id="GO:0005615">
    <property type="term" value="C:extracellular space"/>
    <property type="evidence" value="ECO:0007669"/>
    <property type="project" value="TreeGrafter"/>
</dbReference>
<dbReference type="PANTHER" id="PTHR45712">
    <property type="entry name" value="AGAP008170-PA"/>
    <property type="match status" value="1"/>
</dbReference>
<evidence type="ECO:0000256" key="1">
    <source>
        <dbReference type="ARBA" id="ARBA00022614"/>
    </source>
</evidence>
<dbReference type="InterPro" id="IPR001611">
    <property type="entry name" value="Leu-rich_rpt"/>
</dbReference>
<dbReference type="STRING" id="283909.R7U5X5"/>
<dbReference type="OMA" id="XLRINAG"/>
<sequence length="219" mass="24655">MTGQGLLDSSCIRGCECFNFTSSIHCDLRNFTHLPQMPKDNADDIDLLNLSRNRLTTVVTRAFASLSNLKILHLEFNSITSIEAQAFAGLSQLEELYLQFNNIQAFQSLVFKDLFALLMLDVSHNQIQALPEAIFNNTDLYYLDLSSNQLTGISDNLFHSTDNLTTLIFAENPLISLPGAAFSNSKHLHSMILRNTRLQTIDRDLYSVFGHLDHLDLSN</sequence>
<evidence type="ECO:0000313" key="4">
    <source>
        <dbReference type="EnsemblMetazoa" id="CapteP107770"/>
    </source>
</evidence>
<dbReference type="SMART" id="SM00369">
    <property type="entry name" value="LRR_TYP"/>
    <property type="match status" value="6"/>
</dbReference>
<dbReference type="InterPro" id="IPR032675">
    <property type="entry name" value="LRR_dom_sf"/>
</dbReference>
<reference evidence="3 5" key="2">
    <citation type="journal article" date="2013" name="Nature">
        <title>Insights into bilaterian evolution from three spiralian genomes.</title>
        <authorList>
            <person name="Simakov O."/>
            <person name="Marletaz F."/>
            <person name="Cho S.J."/>
            <person name="Edsinger-Gonzales E."/>
            <person name="Havlak P."/>
            <person name="Hellsten U."/>
            <person name="Kuo D.H."/>
            <person name="Larsson T."/>
            <person name="Lv J."/>
            <person name="Arendt D."/>
            <person name="Savage R."/>
            <person name="Osoegawa K."/>
            <person name="de Jong P."/>
            <person name="Grimwood J."/>
            <person name="Chapman J.A."/>
            <person name="Shapiro H."/>
            <person name="Aerts A."/>
            <person name="Otillar R.P."/>
            <person name="Terry A.Y."/>
            <person name="Boore J.L."/>
            <person name="Grigoriev I.V."/>
            <person name="Lindberg D.R."/>
            <person name="Seaver E.C."/>
            <person name="Weisblat D.A."/>
            <person name="Putnam N.H."/>
            <person name="Rokhsar D.S."/>
        </authorList>
    </citation>
    <scope>NUCLEOTIDE SEQUENCE</scope>
    <source>
        <strain evidence="3 5">I ESC-2004</strain>
    </source>
</reference>
<dbReference type="AlphaFoldDB" id="R7U5X5"/>
<name>R7U5X5_CAPTE</name>
<dbReference type="EMBL" id="AMQN01009131">
    <property type="status" value="NOT_ANNOTATED_CDS"/>
    <property type="molecule type" value="Genomic_DNA"/>
</dbReference>
<feature type="non-terminal residue" evidence="3">
    <location>
        <position position="219"/>
    </location>
</feature>
<dbReference type="SUPFAM" id="SSF52058">
    <property type="entry name" value="L domain-like"/>
    <property type="match status" value="1"/>
</dbReference>
<keyword evidence="1" id="KW-0433">Leucine-rich repeat</keyword>
<dbReference type="SMART" id="SM00365">
    <property type="entry name" value="LRR_SD22"/>
    <property type="match status" value="3"/>
</dbReference>
<gene>
    <name evidence="3" type="ORF">CAPTEDRAFT_107770</name>
</gene>
<dbReference type="Pfam" id="PF13855">
    <property type="entry name" value="LRR_8"/>
    <property type="match status" value="2"/>
</dbReference>